<dbReference type="GO" id="GO:0009236">
    <property type="term" value="P:cobalamin biosynthetic process"/>
    <property type="evidence" value="ECO:0007669"/>
    <property type="project" value="UniProtKB-UniRule"/>
</dbReference>
<sequence length="248" mass="24729">MKAALLALQFLTVVSIAPRLEAGAADLRRSLAFFPAVGLLLGGLLAGFDWAARGLWPSPVVGAMEAAWLALLTRGLHMDGLADTADGLASGFDAARSLEVMRDSRSGALGVLAVVLVLLLKATGLAALSAGGAATGFFCLVPCLARWGINVLGALSPYARPGEGLGRAFTGAGAARALPAAGLTALGAAYLLGGAAGLAAFAGVTVLSAAAAAWFRHRLGGVTGDVLGAHAEVTEVVLVLLFCRLSGG</sequence>
<evidence type="ECO:0000256" key="18">
    <source>
        <dbReference type="ARBA" id="ARBA00049504"/>
    </source>
</evidence>
<comment type="pathway">
    <text evidence="3 19">Cofactor biosynthesis; adenosylcobalamin biosynthesis; adenosylcobalamin from cob(II)yrinate a,c-diamide: step 7/7.</text>
</comment>
<evidence type="ECO:0000256" key="8">
    <source>
        <dbReference type="ARBA" id="ARBA00022573"/>
    </source>
</evidence>
<evidence type="ECO:0000256" key="6">
    <source>
        <dbReference type="ARBA" id="ARBA00015850"/>
    </source>
</evidence>
<evidence type="ECO:0000256" key="5">
    <source>
        <dbReference type="ARBA" id="ARBA00013200"/>
    </source>
</evidence>
<gene>
    <name evidence="19 20" type="primary">cobS</name>
    <name evidence="20" type="ORF">G3N55_02455</name>
</gene>
<comment type="catalytic activity">
    <reaction evidence="18 19">
        <text>alpha-ribazole 5'-phosphate + adenosylcob(III)inamide-GDP = adenosylcob(III)alamin 5'-phosphate + GMP + H(+)</text>
        <dbReference type="Rhea" id="RHEA:23560"/>
        <dbReference type="ChEBI" id="CHEBI:15378"/>
        <dbReference type="ChEBI" id="CHEBI:57918"/>
        <dbReference type="ChEBI" id="CHEBI:58115"/>
        <dbReference type="ChEBI" id="CHEBI:60487"/>
        <dbReference type="ChEBI" id="CHEBI:60493"/>
        <dbReference type="EC" id="2.7.8.26"/>
    </reaction>
</comment>
<accession>A0A6N9TPP8</accession>
<reference evidence="20 21" key="1">
    <citation type="submission" date="2020-02" db="EMBL/GenBank/DDBJ databases">
        <title>Comparative genomics of sulfur disproportionating microorganisms.</title>
        <authorList>
            <person name="Ward L.M."/>
            <person name="Bertran E."/>
            <person name="Johnston D.T."/>
        </authorList>
    </citation>
    <scope>NUCLEOTIDE SEQUENCE [LARGE SCALE GENOMIC DNA]</scope>
    <source>
        <strain evidence="20 21">DSM 100025</strain>
    </source>
</reference>
<proteinExistence type="inferred from homology"/>
<feature type="transmembrane region" description="Helical" evidence="19">
    <location>
        <begin position="106"/>
        <end position="128"/>
    </location>
</feature>
<comment type="caution">
    <text evidence="19">Lacks conserved residue(s) required for the propagation of feature annotation.</text>
</comment>
<evidence type="ECO:0000256" key="1">
    <source>
        <dbReference type="ARBA" id="ARBA00001946"/>
    </source>
</evidence>
<name>A0A6N9TPP8_DISTH</name>
<organism evidence="20 21">
    <name type="scientific">Dissulfurirhabdus thermomarina</name>
    <dbReference type="NCBI Taxonomy" id="1765737"/>
    <lineage>
        <taxon>Bacteria</taxon>
        <taxon>Deltaproteobacteria</taxon>
        <taxon>Dissulfurirhabdaceae</taxon>
        <taxon>Dissulfurirhabdus</taxon>
    </lineage>
</organism>
<dbReference type="NCBIfam" id="TIGR00317">
    <property type="entry name" value="cobS"/>
    <property type="match status" value="1"/>
</dbReference>
<dbReference type="PANTHER" id="PTHR34148">
    <property type="entry name" value="ADENOSYLCOBINAMIDE-GDP RIBAZOLETRANSFERASE"/>
    <property type="match status" value="1"/>
</dbReference>
<dbReference type="RefSeq" id="WP_163297877.1">
    <property type="nucleotide sequence ID" value="NZ_JAAGRR010000014.1"/>
</dbReference>
<evidence type="ECO:0000256" key="4">
    <source>
        <dbReference type="ARBA" id="ARBA00010561"/>
    </source>
</evidence>
<evidence type="ECO:0000256" key="16">
    <source>
        <dbReference type="ARBA" id="ARBA00032853"/>
    </source>
</evidence>
<dbReference type="EMBL" id="JAAGRR010000014">
    <property type="protein sequence ID" value="NDY41714.1"/>
    <property type="molecule type" value="Genomic_DNA"/>
</dbReference>
<dbReference type="AlphaFoldDB" id="A0A6N9TPP8"/>
<keyword evidence="12 19" id="KW-1133">Transmembrane helix</keyword>
<keyword evidence="9 19" id="KW-0808">Transferase</keyword>
<protein>
    <recommendedName>
        <fullName evidence="6 19">Adenosylcobinamide-GDP ribazoletransferase</fullName>
        <ecNumber evidence="5 19">2.7.8.26</ecNumber>
    </recommendedName>
    <alternativeName>
        <fullName evidence="16 19">Cobalamin synthase</fullName>
    </alternativeName>
    <alternativeName>
        <fullName evidence="15 19">Cobalamin-5'-phosphate synthase</fullName>
    </alternativeName>
</protein>
<evidence type="ECO:0000256" key="9">
    <source>
        <dbReference type="ARBA" id="ARBA00022679"/>
    </source>
</evidence>
<evidence type="ECO:0000256" key="17">
    <source>
        <dbReference type="ARBA" id="ARBA00048623"/>
    </source>
</evidence>
<evidence type="ECO:0000256" key="14">
    <source>
        <dbReference type="ARBA" id="ARBA00025228"/>
    </source>
</evidence>
<evidence type="ECO:0000256" key="12">
    <source>
        <dbReference type="ARBA" id="ARBA00022989"/>
    </source>
</evidence>
<evidence type="ECO:0000256" key="7">
    <source>
        <dbReference type="ARBA" id="ARBA00022475"/>
    </source>
</evidence>
<evidence type="ECO:0000256" key="10">
    <source>
        <dbReference type="ARBA" id="ARBA00022692"/>
    </source>
</evidence>
<comment type="function">
    <text evidence="14 19">Joins adenosylcobinamide-GDP and alpha-ribazole to generate adenosylcobalamin (Ado-cobalamin). Also synthesizes adenosylcobalamin 5'-phosphate from adenosylcobinamide-GDP and alpha-ribazole 5'-phosphate.</text>
</comment>
<evidence type="ECO:0000256" key="3">
    <source>
        <dbReference type="ARBA" id="ARBA00004663"/>
    </source>
</evidence>
<dbReference type="HAMAP" id="MF_00719">
    <property type="entry name" value="CobS"/>
    <property type="match status" value="1"/>
</dbReference>
<evidence type="ECO:0000313" key="21">
    <source>
        <dbReference type="Proteomes" id="UP000469346"/>
    </source>
</evidence>
<keyword evidence="21" id="KW-1185">Reference proteome</keyword>
<comment type="similarity">
    <text evidence="4 19">Belongs to the CobS family.</text>
</comment>
<feature type="transmembrane region" description="Helical" evidence="19">
    <location>
        <begin position="32"/>
        <end position="52"/>
    </location>
</feature>
<evidence type="ECO:0000256" key="11">
    <source>
        <dbReference type="ARBA" id="ARBA00022842"/>
    </source>
</evidence>
<keyword evidence="10 19" id="KW-0812">Transmembrane</keyword>
<keyword evidence="13 19" id="KW-0472">Membrane</keyword>
<dbReference type="GO" id="GO:0051073">
    <property type="term" value="F:adenosylcobinamide-GDP ribazoletransferase activity"/>
    <property type="evidence" value="ECO:0007669"/>
    <property type="project" value="UniProtKB-UniRule"/>
</dbReference>
<evidence type="ECO:0000256" key="15">
    <source>
        <dbReference type="ARBA" id="ARBA00032605"/>
    </source>
</evidence>
<dbReference type="Pfam" id="PF02654">
    <property type="entry name" value="CobS"/>
    <property type="match status" value="1"/>
</dbReference>
<feature type="transmembrane region" description="Helical" evidence="19">
    <location>
        <begin position="134"/>
        <end position="156"/>
    </location>
</feature>
<dbReference type="PANTHER" id="PTHR34148:SF1">
    <property type="entry name" value="ADENOSYLCOBINAMIDE-GDP RIBAZOLETRANSFERASE"/>
    <property type="match status" value="1"/>
</dbReference>
<comment type="catalytic activity">
    <reaction evidence="17 19">
        <text>alpha-ribazole + adenosylcob(III)inamide-GDP = adenosylcob(III)alamin + GMP + H(+)</text>
        <dbReference type="Rhea" id="RHEA:16049"/>
        <dbReference type="ChEBI" id="CHEBI:10329"/>
        <dbReference type="ChEBI" id="CHEBI:15378"/>
        <dbReference type="ChEBI" id="CHEBI:18408"/>
        <dbReference type="ChEBI" id="CHEBI:58115"/>
        <dbReference type="ChEBI" id="CHEBI:60487"/>
        <dbReference type="EC" id="2.7.8.26"/>
    </reaction>
</comment>
<dbReference type="EC" id="2.7.8.26" evidence="5 19"/>
<dbReference type="InterPro" id="IPR003805">
    <property type="entry name" value="CobS"/>
</dbReference>
<keyword evidence="11 19" id="KW-0460">Magnesium</keyword>
<keyword evidence="8 19" id="KW-0169">Cobalamin biosynthesis</keyword>
<dbReference type="GO" id="GO:0005886">
    <property type="term" value="C:plasma membrane"/>
    <property type="evidence" value="ECO:0007669"/>
    <property type="project" value="UniProtKB-SubCell"/>
</dbReference>
<dbReference type="GO" id="GO:0008818">
    <property type="term" value="F:cobalamin 5'-phosphate synthase activity"/>
    <property type="evidence" value="ECO:0007669"/>
    <property type="project" value="UniProtKB-UniRule"/>
</dbReference>
<comment type="cofactor">
    <cofactor evidence="1 19">
        <name>Mg(2+)</name>
        <dbReference type="ChEBI" id="CHEBI:18420"/>
    </cofactor>
</comment>
<evidence type="ECO:0000256" key="13">
    <source>
        <dbReference type="ARBA" id="ARBA00023136"/>
    </source>
</evidence>
<evidence type="ECO:0000256" key="2">
    <source>
        <dbReference type="ARBA" id="ARBA00004651"/>
    </source>
</evidence>
<dbReference type="Proteomes" id="UP000469346">
    <property type="component" value="Unassembled WGS sequence"/>
</dbReference>
<comment type="subcellular location">
    <subcellularLocation>
        <location evidence="2 19">Cell membrane</location>
        <topology evidence="2 19">Multi-pass membrane protein</topology>
    </subcellularLocation>
</comment>
<keyword evidence="7 19" id="KW-1003">Cell membrane</keyword>
<dbReference type="UniPathway" id="UPA00148">
    <property type="reaction ID" value="UER00238"/>
</dbReference>
<evidence type="ECO:0000256" key="19">
    <source>
        <dbReference type="HAMAP-Rule" id="MF_00719"/>
    </source>
</evidence>
<comment type="caution">
    <text evidence="20">The sequence shown here is derived from an EMBL/GenBank/DDBJ whole genome shotgun (WGS) entry which is preliminary data.</text>
</comment>
<evidence type="ECO:0000313" key="20">
    <source>
        <dbReference type="EMBL" id="NDY41714.1"/>
    </source>
</evidence>